<feature type="compositionally biased region" description="Polar residues" evidence="2">
    <location>
        <begin position="194"/>
        <end position="209"/>
    </location>
</feature>
<accession>A0AA39FA80</accession>
<sequence length="561" mass="63091">MIKNLKIKSKQAKTLATQTEPITFNSPGNNIVCYNCGQPGHFSRACPLPRKLQTHKNYNPNTNYNSNRNYSPNTKFNPNTNYNPNVNYHPNVDYNPNLNYNPNSNCNVNGNGKLVSGTVNAATNPLVPSKDNNAAAIPVIHDVGTSVESELAQDPISFGSDEHEAGAQYCPPPSGNMPLSRRAPQVTFADGHRLSSNPVLPNHRANSTRIMEPINRREGNSPPPPPPPRYPDQPPQPSAFGASSWFKNTTFNFPGSQHVRSVSKLDIFRAPEYQRVSERVVIMGKNMRDRNVKFSGQIRGSGEEFLWLFTKAIKQYGLTEDETFQIIPFILEVPALAWYRAEENKLRDYKQGEMVENKLRCMAQYAPPPPPEKSMLPSSAWSRNNSRKAWGMFATETKEEINATESAPVKNKLLAQRTKKSPPAPSYATVVQTPRVPAPYRRQRIRDRFPELKEVNRINSAEAAPVPLMSLIIPKPANLPPPTDPEDEEKRPRHGPRPTIVPNLQIVGGYGCWRCGNPGHSHRACKAPKRWRYCYLCGWRHVDVTTCPQCKEAWKKSQQTE</sequence>
<keyword evidence="1" id="KW-0862">Zinc</keyword>
<keyword evidence="1" id="KW-0863">Zinc-finger</keyword>
<evidence type="ECO:0000256" key="1">
    <source>
        <dbReference type="PROSITE-ProRule" id="PRU00047"/>
    </source>
</evidence>
<feature type="domain" description="CCHC-type" evidence="3">
    <location>
        <begin position="512"/>
        <end position="526"/>
    </location>
</feature>
<keyword evidence="5" id="KW-1185">Reference proteome</keyword>
<protein>
    <recommendedName>
        <fullName evidence="3">CCHC-type domain-containing protein</fullName>
    </recommendedName>
</protein>
<dbReference type="Proteomes" id="UP001168990">
    <property type="component" value="Unassembled WGS sequence"/>
</dbReference>
<feature type="region of interest" description="Disordered" evidence="2">
    <location>
        <begin position="57"/>
        <end position="84"/>
    </location>
</feature>
<evidence type="ECO:0000256" key="2">
    <source>
        <dbReference type="SAM" id="MobiDB-lite"/>
    </source>
</evidence>
<organism evidence="4 5">
    <name type="scientific">Microctonus aethiopoides</name>
    <dbReference type="NCBI Taxonomy" id="144406"/>
    <lineage>
        <taxon>Eukaryota</taxon>
        <taxon>Metazoa</taxon>
        <taxon>Ecdysozoa</taxon>
        <taxon>Arthropoda</taxon>
        <taxon>Hexapoda</taxon>
        <taxon>Insecta</taxon>
        <taxon>Pterygota</taxon>
        <taxon>Neoptera</taxon>
        <taxon>Endopterygota</taxon>
        <taxon>Hymenoptera</taxon>
        <taxon>Apocrita</taxon>
        <taxon>Ichneumonoidea</taxon>
        <taxon>Braconidae</taxon>
        <taxon>Euphorinae</taxon>
        <taxon>Microctonus</taxon>
    </lineage>
</organism>
<feature type="domain" description="CCHC-type" evidence="3">
    <location>
        <begin position="33"/>
        <end position="47"/>
    </location>
</feature>
<reference evidence="4" key="1">
    <citation type="journal article" date="2023" name="bioRxiv">
        <title>Scaffold-level genome assemblies of two parasitoid biocontrol wasps reveal the parthenogenesis mechanism and an associated novel virus.</title>
        <authorList>
            <person name="Inwood S."/>
            <person name="Skelly J."/>
            <person name="Guhlin J."/>
            <person name="Harrop T."/>
            <person name="Goldson S."/>
            <person name="Dearden P."/>
        </authorList>
    </citation>
    <scope>NUCLEOTIDE SEQUENCE</scope>
    <source>
        <strain evidence="4">Irish</strain>
        <tissue evidence="4">Whole body</tissue>
    </source>
</reference>
<dbReference type="Pfam" id="PF00098">
    <property type="entry name" value="zf-CCHC"/>
    <property type="match status" value="1"/>
</dbReference>
<dbReference type="AlphaFoldDB" id="A0AA39FA80"/>
<feature type="region of interest" description="Disordered" evidence="2">
    <location>
        <begin position="189"/>
        <end position="241"/>
    </location>
</feature>
<dbReference type="PROSITE" id="PS50158">
    <property type="entry name" value="ZF_CCHC"/>
    <property type="match status" value="2"/>
</dbReference>
<dbReference type="InterPro" id="IPR036875">
    <property type="entry name" value="Znf_CCHC_sf"/>
</dbReference>
<evidence type="ECO:0000259" key="3">
    <source>
        <dbReference type="PROSITE" id="PS50158"/>
    </source>
</evidence>
<comment type="caution">
    <text evidence="4">The sequence shown here is derived from an EMBL/GenBank/DDBJ whole genome shotgun (WGS) entry which is preliminary data.</text>
</comment>
<name>A0AA39FA80_9HYME</name>
<gene>
    <name evidence="4" type="ORF">PV328_004205</name>
</gene>
<evidence type="ECO:0000313" key="5">
    <source>
        <dbReference type="Proteomes" id="UP001168990"/>
    </source>
</evidence>
<dbReference type="GO" id="GO:0008270">
    <property type="term" value="F:zinc ion binding"/>
    <property type="evidence" value="ECO:0007669"/>
    <property type="project" value="UniProtKB-KW"/>
</dbReference>
<evidence type="ECO:0000313" key="4">
    <source>
        <dbReference type="EMBL" id="KAK0165706.1"/>
    </source>
</evidence>
<feature type="region of interest" description="Disordered" evidence="2">
    <location>
        <begin position="474"/>
        <end position="500"/>
    </location>
</feature>
<dbReference type="SMART" id="SM00343">
    <property type="entry name" value="ZnF_C2HC"/>
    <property type="match status" value="2"/>
</dbReference>
<dbReference type="SUPFAM" id="SSF57756">
    <property type="entry name" value="Retrovirus zinc finger-like domains"/>
    <property type="match status" value="1"/>
</dbReference>
<feature type="compositionally biased region" description="Pro residues" evidence="2">
    <location>
        <begin position="221"/>
        <end position="237"/>
    </location>
</feature>
<dbReference type="InterPro" id="IPR001878">
    <property type="entry name" value="Znf_CCHC"/>
</dbReference>
<reference evidence="4" key="2">
    <citation type="submission" date="2023-03" db="EMBL/GenBank/DDBJ databases">
        <authorList>
            <person name="Inwood S.N."/>
            <person name="Skelly J.G."/>
            <person name="Guhlin J."/>
            <person name="Harrop T.W.R."/>
            <person name="Goldson S.G."/>
            <person name="Dearden P.K."/>
        </authorList>
    </citation>
    <scope>NUCLEOTIDE SEQUENCE</scope>
    <source>
        <strain evidence="4">Irish</strain>
        <tissue evidence="4">Whole body</tissue>
    </source>
</reference>
<keyword evidence="1" id="KW-0479">Metal-binding</keyword>
<dbReference type="EMBL" id="JAQQBS010001422">
    <property type="protein sequence ID" value="KAK0165706.1"/>
    <property type="molecule type" value="Genomic_DNA"/>
</dbReference>
<dbReference type="Gene3D" id="4.10.60.10">
    <property type="entry name" value="Zinc finger, CCHC-type"/>
    <property type="match status" value="2"/>
</dbReference>
<proteinExistence type="predicted"/>
<dbReference type="GO" id="GO:0003676">
    <property type="term" value="F:nucleic acid binding"/>
    <property type="evidence" value="ECO:0007669"/>
    <property type="project" value="InterPro"/>
</dbReference>